<dbReference type="InterPro" id="IPR010799">
    <property type="entry name" value="MlrC_C"/>
</dbReference>
<proteinExistence type="predicted"/>
<reference evidence="3 4" key="1">
    <citation type="submission" date="2021-03" db="EMBL/GenBank/DDBJ databases">
        <title>Genomic Encyclopedia of Type Strains, Phase IV (KMG-IV): sequencing the most valuable type-strain genomes for metagenomic binning, comparative biology and taxonomic classification.</title>
        <authorList>
            <person name="Goeker M."/>
        </authorList>
    </citation>
    <scope>NUCLEOTIDE SEQUENCE [LARGE SCALE GENOMIC DNA]</scope>
    <source>
        <strain evidence="3 4">DSM 26048</strain>
    </source>
</reference>
<dbReference type="Proteomes" id="UP001519287">
    <property type="component" value="Unassembled WGS sequence"/>
</dbReference>
<organism evidence="3 4">
    <name type="scientific">Paenibacillus eucommiae</name>
    <dbReference type="NCBI Taxonomy" id="1355755"/>
    <lineage>
        <taxon>Bacteria</taxon>
        <taxon>Bacillati</taxon>
        <taxon>Bacillota</taxon>
        <taxon>Bacilli</taxon>
        <taxon>Bacillales</taxon>
        <taxon>Paenibacillaceae</taxon>
        <taxon>Paenibacillus</taxon>
    </lineage>
</organism>
<dbReference type="PIRSF" id="PIRSF012702">
    <property type="entry name" value="UCP012702"/>
    <property type="match status" value="1"/>
</dbReference>
<dbReference type="Pfam" id="PF07364">
    <property type="entry name" value="DUF1485"/>
    <property type="match status" value="1"/>
</dbReference>
<protein>
    <submittedName>
        <fullName evidence="3">Microcystin degradation protein MlrC</fullName>
    </submittedName>
</protein>
<evidence type="ECO:0000259" key="1">
    <source>
        <dbReference type="Pfam" id="PF07171"/>
    </source>
</evidence>
<keyword evidence="4" id="KW-1185">Reference proteome</keyword>
<dbReference type="RefSeq" id="WP_209972412.1">
    <property type="nucleotide sequence ID" value="NZ_JAGGLB010000010.1"/>
</dbReference>
<evidence type="ECO:0000313" key="3">
    <source>
        <dbReference type="EMBL" id="MBP1991669.1"/>
    </source>
</evidence>
<dbReference type="EMBL" id="JAGGLB010000010">
    <property type="protein sequence ID" value="MBP1991669.1"/>
    <property type="molecule type" value="Genomic_DNA"/>
</dbReference>
<accession>A0ABS4IVR5</accession>
<evidence type="ECO:0000313" key="4">
    <source>
        <dbReference type="Proteomes" id="UP001519287"/>
    </source>
</evidence>
<name>A0ABS4IVR5_9BACL</name>
<sequence length="492" mass="53938">MKIAIATIVQESNSFSPVICSLEDFQKFALLIGKDMDQIRDVKNEVYGFYKAAAEEGAELVPLMFAFAGASGIASAACASELKALLISQFSEQTGYDGILLMLHGAMVSEDSDDFEGDLLEELRKLTDSRIPIMATFDSHAHMTRKIVDNVTALVGYRTYPHQDFVETGYKAVKLLFSIIKGDVKPTLAMVKVPMILPAETMQTNCGPMAELIKEAVVGEKRGDAIVTSLFAVQPWLDVEGLGFAVVTVALDEQGAESEAWRLARMAWEMRHQFEVKLHSVEEIIRLIEKDASDEPFIISDSADSPSAGGTGDSNIVLSQLLQLGVQNKYPCLLYMVDAPAVMKCIAKGVGSTVELSVGYSVNRKHGNPILITGVVTKIGEGRFKLGRGHADNQPVYMGRCVVVQIGKISLLLSELATVVFDPALYRCMGLEPSGAKLVLVKSAAQFKAGYKEISTRTYILDTIGFATCQFEKLEYRKVTRPVYPLEDDFEW</sequence>
<gene>
    <name evidence="3" type="ORF">J2Z66_003276</name>
</gene>
<evidence type="ECO:0000259" key="2">
    <source>
        <dbReference type="Pfam" id="PF07364"/>
    </source>
</evidence>
<comment type="caution">
    <text evidence="3">The sequence shown here is derived from an EMBL/GenBank/DDBJ whole genome shotgun (WGS) entry which is preliminary data.</text>
</comment>
<dbReference type="Pfam" id="PF07171">
    <property type="entry name" value="MlrC_C"/>
    <property type="match status" value="1"/>
</dbReference>
<feature type="domain" description="Microcystin LR degradation protein MlrC C-terminal" evidence="1">
    <location>
        <begin position="299"/>
        <end position="478"/>
    </location>
</feature>
<feature type="domain" description="Microcystin LR degradation protein MlrC N-terminal" evidence="2">
    <location>
        <begin position="2"/>
        <end position="286"/>
    </location>
</feature>
<dbReference type="InterPro" id="IPR015995">
    <property type="entry name" value="MlrC_N"/>
</dbReference>
<dbReference type="InterPro" id="IPR009197">
    <property type="entry name" value="MlrC"/>
</dbReference>